<dbReference type="EMBL" id="AGNL01025767">
    <property type="protein sequence ID" value="EJK58252.1"/>
    <property type="molecule type" value="Genomic_DNA"/>
</dbReference>
<comment type="caution">
    <text evidence="2">The sequence shown here is derived from an EMBL/GenBank/DDBJ whole genome shotgun (WGS) entry which is preliminary data.</text>
</comment>
<gene>
    <name evidence="2" type="ORF">THAOC_21641</name>
</gene>
<organism evidence="2 3">
    <name type="scientific">Thalassiosira oceanica</name>
    <name type="common">Marine diatom</name>
    <dbReference type="NCBI Taxonomy" id="159749"/>
    <lineage>
        <taxon>Eukaryota</taxon>
        <taxon>Sar</taxon>
        <taxon>Stramenopiles</taxon>
        <taxon>Ochrophyta</taxon>
        <taxon>Bacillariophyta</taxon>
        <taxon>Coscinodiscophyceae</taxon>
        <taxon>Thalassiosirophycidae</taxon>
        <taxon>Thalassiosirales</taxon>
        <taxon>Thalassiosiraceae</taxon>
        <taxon>Thalassiosira</taxon>
    </lineage>
</organism>
<accession>K0SID5</accession>
<feature type="compositionally biased region" description="Basic and acidic residues" evidence="1">
    <location>
        <begin position="257"/>
        <end position="267"/>
    </location>
</feature>
<evidence type="ECO:0000313" key="3">
    <source>
        <dbReference type="Proteomes" id="UP000266841"/>
    </source>
</evidence>
<dbReference type="AlphaFoldDB" id="K0SID5"/>
<proteinExistence type="predicted"/>
<evidence type="ECO:0000256" key="1">
    <source>
        <dbReference type="SAM" id="MobiDB-lite"/>
    </source>
</evidence>
<feature type="compositionally biased region" description="Basic residues" evidence="1">
    <location>
        <begin position="268"/>
        <end position="280"/>
    </location>
</feature>
<sequence>MGSRHKTSSLPSSPAGSIPTGAHKKKQGLLVGMVRGATKTRAINDDHRVPRRHPPSSPSAAAGTSVALRVSRVSRQSKAGKSKTRKARSKLSRLDETKPTGRNTAPSKRADSRTDCEDERSVGVCSVGTGYVKLADRIGIALSESSDSFTEATEETKVTDLFSALVTCSSSAFDGDFVPFPDNSLKRGATASLYLGDAEREAHEDRRFDDDGSRDERYDEGILGALASWGASPRSRASMSYSTPEEEAPIGGSLYLGERETREDRHAARTRGRRGGKFSM</sequence>
<dbReference type="Proteomes" id="UP000266841">
    <property type="component" value="Unassembled WGS sequence"/>
</dbReference>
<name>K0SID5_THAOC</name>
<reference evidence="2 3" key="1">
    <citation type="journal article" date="2012" name="Genome Biol.">
        <title>Genome and low-iron response of an oceanic diatom adapted to chronic iron limitation.</title>
        <authorList>
            <person name="Lommer M."/>
            <person name="Specht M."/>
            <person name="Roy A.S."/>
            <person name="Kraemer L."/>
            <person name="Andreson R."/>
            <person name="Gutowska M.A."/>
            <person name="Wolf J."/>
            <person name="Bergner S.V."/>
            <person name="Schilhabel M.B."/>
            <person name="Klostermeier U.C."/>
            <person name="Beiko R.G."/>
            <person name="Rosenstiel P."/>
            <person name="Hippler M."/>
            <person name="Laroche J."/>
        </authorList>
    </citation>
    <scope>NUCLEOTIDE SEQUENCE [LARGE SCALE GENOMIC DNA]</scope>
    <source>
        <strain evidence="2 3">CCMP1005</strain>
    </source>
</reference>
<evidence type="ECO:0000313" key="2">
    <source>
        <dbReference type="EMBL" id="EJK58252.1"/>
    </source>
</evidence>
<feature type="region of interest" description="Disordered" evidence="1">
    <location>
        <begin position="1"/>
        <end position="119"/>
    </location>
</feature>
<feature type="region of interest" description="Disordered" evidence="1">
    <location>
        <begin position="232"/>
        <end position="280"/>
    </location>
</feature>
<feature type="compositionally biased region" description="Basic residues" evidence="1">
    <location>
        <begin position="78"/>
        <end position="91"/>
    </location>
</feature>
<keyword evidence="3" id="KW-1185">Reference proteome</keyword>
<feature type="compositionally biased region" description="Basic and acidic residues" evidence="1">
    <location>
        <begin position="108"/>
        <end position="119"/>
    </location>
</feature>
<protein>
    <submittedName>
        <fullName evidence="2">Uncharacterized protein</fullName>
    </submittedName>
</protein>